<evidence type="ECO:0000313" key="1">
    <source>
        <dbReference type="EMBL" id="GBC07474.1"/>
    </source>
</evidence>
<dbReference type="Proteomes" id="UP000615446">
    <property type="component" value="Unassembled WGS sequence"/>
</dbReference>
<dbReference type="OrthoDB" id="2403320at2759"/>
<protein>
    <submittedName>
        <fullName evidence="1">Uncharacterized protein</fullName>
    </submittedName>
</protein>
<dbReference type="EMBL" id="BLAL01000158">
    <property type="protein sequence ID" value="GES85862.1"/>
    <property type="molecule type" value="Genomic_DNA"/>
</dbReference>
<comment type="caution">
    <text evidence="1">The sequence shown here is derived from an EMBL/GenBank/DDBJ whole genome shotgun (WGS) entry which is preliminary data.</text>
</comment>
<dbReference type="EMBL" id="BEXD01004148">
    <property type="protein sequence ID" value="GBC07474.1"/>
    <property type="molecule type" value="Genomic_DNA"/>
</dbReference>
<accession>A0A2Z6RXD6</accession>
<sequence length="175" mass="20745">MDYNPSENSVNILNVSNDDYNDNNEFNDYCYPNNLQQTTNVVEPSYVSYDCYDDNFATTNDNIMQETNMNEQNFSQYTPQHIDQDVNEQILNQEPPQHYPQYDINYPQIEFIEIPGYKIIIIPTFSPYKNLNNLDIQEQNQNDQNYIHSSSSNIVIDDDIPFQSFQSQQYQQFQQ</sequence>
<keyword evidence="3" id="KW-1185">Reference proteome</keyword>
<name>A0A2Z6RXD6_9GLOM</name>
<dbReference type="AlphaFoldDB" id="A0A2Z6RXD6"/>
<evidence type="ECO:0000313" key="3">
    <source>
        <dbReference type="Proteomes" id="UP000247702"/>
    </source>
</evidence>
<dbReference type="Proteomes" id="UP000247702">
    <property type="component" value="Unassembled WGS sequence"/>
</dbReference>
<evidence type="ECO:0000313" key="2">
    <source>
        <dbReference type="EMBL" id="GES85862.1"/>
    </source>
</evidence>
<gene>
    <name evidence="2" type="ORF">RCL2_001295900</name>
    <name evidence="1" type="ORF">RclHR1_00750008</name>
</gene>
<proteinExistence type="predicted"/>
<reference evidence="1 3" key="1">
    <citation type="submission" date="2017-11" db="EMBL/GenBank/DDBJ databases">
        <title>The genome of Rhizophagus clarus HR1 reveals common genetic basis of auxotrophy among arbuscular mycorrhizal fungi.</title>
        <authorList>
            <person name="Kobayashi Y."/>
        </authorList>
    </citation>
    <scope>NUCLEOTIDE SEQUENCE [LARGE SCALE GENOMIC DNA]</scope>
    <source>
        <strain evidence="1 3">HR1</strain>
    </source>
</reference>
<reference evidence="2" key="2">
    <citation type="submission" date="2019-10" db="EMBL/GenBank/DDBJ databases">
        <title>Conservation and host-specific expression of non-tandemly repeated heterogenous ribosome RNA gene in arbuscular mycorrhizal fungi.</title>
        <authorList>
            <person name="Maeda T."/>
            <person name="Kobayashi Y."/>
            <person name="Nakagawa T."/>
            <person name="Ezawa T."/>
            <person name="Yamaguchi K."/>
            <person name="Bino T."/>
            <person name="Nishimoto Y."/>
            <person name="Shigenobu S."/>
            <person name="Kawaguchi M."/>
        </authorList>
    </citation>
    <scope>NUCLEOTIDE SEQUENCE</scope>
    <source>
        <strain evidence="2">HR1</strain>
    </source>
</reference>
<organism evidence="1 3">
    <name type="scientific">Rhizophagus clarus</name>
    <dbReference type="NCBI Taxonomy" id="94130"/>
    <lineage>
        <taxon>Eukaryota</taxon>
        <taxon>Fungi</taxon>
        <taxon>Fungi incertae sedis</taxon>
        <taxon>Mucoromycota</taxon>
        <taxon>Glomeromycotina</taxon>
        <taxon>Glomeromycetes</taxon>
        <taxon>Glomerales</taxon>
        <taxon>Glomeraceae</taxon>
        <taxon>Rhizophagus</taxon>
    </lineage>
</organism>